<dbReference type="GO" id="GO:0005886">
    <property type="term" value="C:plasma membrane"/>
    <property type="evidence" value="ECO:0007669"/>
    <property type="project" value="TreeGrafter"/>
</dbReference>
<keyword evidence="9" id="KW-1185">Reference proteome</keyword>
<accession>A0AAV5QM97</accession>
<feature type="region of interest" description="Disordered" evidence="6">
    <location>
        <begin position="79"/>
        <end position="110"/>
    </location>
</feature>
<evidence type="ECO:0000256" key="2">
    <source>
        <dbReference type="ARBA" id="ARBA00009765"/>
    </source>
</evidence>
<feature type="transmembrane region" description="Helical" evidence="7">
    <location>
        <begin position="669"/>
        <end position="694"/>
    </location>
</feature>
<dbReference type="SUPFAM" id="SSF143865">
    <property type="entry name" value="CorA soluble domain-like"/>
    <property type="match status" value="1"/>
</dbReference>
<feature type="region of interest" description="Disordered" evidence="6">
    <location>
        <begin position="1"/>
        <end position="40"/>
    </location>
</feature>
<keyword evidence="5 7" id="KW-0472">Membrane</keyword>
<feature type="compositionally biased region" description="Polar residues" evidence="6">
    <location>
        <begin position="551"/>
        <end position="564"/>
    </location>
</feature>
<feature type="transmembrane region" description="Helical" evidence="7">
    <location>
        <begin position="638"/>
        <end position="657"/>
    </location>
</feature>
<dbReference type="CDD" id="cd12829">
    <property type="entry name" value="Alr1p-like"/>
    <property type="match status" value="1"/>
</dbReference>
<dbReference type="GeneID" id="90073543"/>
<evidence type="ECO:0000256" key="4">
    <source>
        <dbReference type="ARBA" id="ARBA00022989"/>
    </source>
</evidence>
<name>A0AAV5QM97_9ASCO</name>
<feature type="region of interest" description="Disordered" evidence="6">
    <location>
        <begin position="723"/>
        <end position="744"/>
    </location>
</feature>
<evidence type="ECO:0000256" key="3">
    <source>
        <dbReference type="ARBA" id="ARBA00022692"/>
    </source>
</evidence>
<feature type="compositionally biased region" description="Low complexity" evidence="6">
    <location>
        <begin position="15"/>
        <end position="32"/>
    </location>
</feature>
<keyword evidence="4 7" id="KW-1133">Transmembrane helix</keyword>
<dbReference type="Gene3D" id="1.20.58.340">
    <property type="entry name" value="Magnesium transport protein CorA, transmembrane region"/>
    <property type="match status" value="2"/>
</dbReference>
<keyword evidence="3 7" id="KW-0812">Transmembrane</keyword>
<dbReference type="AlphaFoldDB" id="A0AAV5QM97"/>
<dbReference type="InterPro" id="IPR045863">
    <property type="entry name" value="CorA_TM1_TM2"/>
</dbReference>
<comment type="caution">
    <text evidence="8">The sequence shown here is derived from an EMBL/GenBank/DDBJ whole genome shotgun (WGS) entry which is preliminary data.</text>
</comment>
<feature type="compositionally biased region" description="Polar residues" evidence="6">
    <location>
        <begin position="80"/>
        <end position="89"/>
    </location>
</feature>
<dbReference type="InterPro" id="IPR002523">
    <property type="entry name" value="MgTranspt_CorA/ZnTranspt_ZntB"/>
</dbReference>
<dbReference type="PANTHER" id="PTHR21535">
    <property type="entry name" value="MAGNESIUM AND COBALT TRANSPORT PROTEIN/MITOCHONDRIAL IMPORT INNER MEMBRANE TRANSLOCASE SUBUNIT TIM8"/>
    <property type="match status" value="1"/>
</dbReference>
<comment type="subcellular location">
    <subcellularLocation>
        <location evidence="1">Membrane</location>
        <topology evidence="1">Multi-pass membrane protein</topology>
    </subcellularLocation>
</comment>
<comment type="similarity">
    <text evidence="2">Belongs to the CorA metal ion transporter (MIT) (TC 1.A.35) family.</text>
</comment>
<organism evidence="8 9">
    <name type="scientific">Saccharomycopsis crataegensis</name>
    <dbReference type="NCBI Taxonomy" id="43959"/>
    <lineage>
        <taxon>Eukaryota</taxon>
        <taxon>Fungi</taxon>
        <taxon>Dikarya</taxon>
        <taxon>Ascomycota</taxon>
        <taxon>Saccharomycotina</taxon>
        <taxon>Saccharomycetes</taxon>
        <taxon>Saccharomycopsidaceae</taxon>
        <taxon>Saccharomycopsis</taxon>
    </lineage>
</organism>
<evidence type="ECO:0000256" key="5">
    <source>
        <dbReference type="ARBA" id="ARBA00023136"/>
    </source>
</evidence>
<evidence type="ECO:0000256" key="1">
    <source>
        <dbReference type="ARBA" id="ARBA00004141"/>
    </source>
</evidence>
<evidence type="ECO:0000313" key="9">
    <source>
        <dbReference type="Proteomes" id="UP001360560"/>
    </source>
</evidence>
<feature type="transmembrane region" description="Helical" evidence="7">
    <location>
        <begin position="382"/>
        <end position="403"/>
    </location>
</feature>
<sequence>MSSEASHKHTGSSQNNNNINNNNANNDIPANDGNHDADYENSRNLLAGNVSRIASHTNNNNDEGVSSNNMQNAIGRRLTRTSIPTSIPSASDVDSENSDTSTDTEEDVWFPMDPENNRDHHGIDFDELQQFIDFQREENRSLLRENGKIDDDNEDYNNFHDGLSGGNNVAFNKERRHRLKNSKKKLSKAAMKYIPKWLHHQNVEDNGIGLVNLGGASNIHIGNNNDVAGSFSDVSSKQDAQKTAQVVDFDDNMNKIEGDDSDDEADKLVEAIPNRFSLFTSDSEGTIHAHDLPSLVQPGQTIKDLFNTEDQNFVWWLDCCCASDNEIKILAKSFGIHPLTTEDIRMSENREKVEFFKDYYFITFHSFDSDNESEEFLEPINFYMVVFRSGILTFHSTPVVHCINVRRRIRQLKEYIPLSSDWICYALIDNITDSFFPVINAIDYETDAIEASVFVIRDVDFSTMLHRIGESRRKVMTLMRLLSGKADVLRMLYKRCHEHVIDILPSASNVGEGTITENKTFSNLVALNNAILAAGPSDSQSNVNDIQRNSLTNASLHQPKQTGDATPISGRSDMGETIQPRSEIALFLGDIQDHIITLNMNLSSYEKILSRSYTNYLAQLQVESFNSNNKVTDILSKVTVLGTLLVPLNLVGSLFGMNVKVPGQGVDNLGWWFGILGVMLLSVVVGLIVANWWLRRVNTPIDVDDGDDSRTFISRLIRRGNMLTGSGPRNNDSNTRSIVSFPNN</sequence>
<protein>
    <submittedName>
        <fullName evidence="8">Mg(2+) transporter</fullName>
    </submittedName>
</protein>
<proteinExistence type="inferred from homology"/>
<dbReference type="FunFam" id="1.20.58.340:FF:000008">
    <property type="entry name" value="CorA family metal ion transporter"/>
    <property type="match status" value="1"/>
</dbReference>
<dbReference type="RefSeq" id="XP_064852564.1">
    <property type="nucleotide sequence ID" value="XM_064996492.1"/>
</dbReference>
<gene>
    <name evidence="8" type="ORF">DASC09_028890</name>
</gene>
<dbReference type="Gene3D" id="3.30.460.20">
    <property type="entry name" value="CorA soluble domain-like"/>
    <property type="match status" value="1"/>
</dbReference>
<dbReference type="GO" id="GO:0010961">
    <property type="term" value="P:intracellular magnesium ion homeostasis"/>
    <property type="evidence" value="ECO:0007669"/>
    <property type="project" value="TreeGrafter"/>
</dbReference>
<dbReference type="PANTHER" id="PTHR21535:SF55">
    <property type="entry name" value="MAGNESIUM TRANSPORTER ALR1-RELATED"/>
    <property type="match status" value="1"/>
</dbReference>
<dbReference type="InterPro" id="IPR045861">
    <property type="entry name" value="CorA_cytoplasmic_dom"/>
</dbReference>
<evidence type="ECO:0000313" key="8">
    <source>
        <dbReference type="EMBL" id="GMM35564.1"/>
    </source>
</evidence>
<feature type="compositionally biased region" description="Acidic residues" evidence="6">
    <location>
        <begin position="93"/>
        <end position="108"/>
    </location>
</feature>
<evidence type="ECO:0000256" key="6">
    <source>
        <dbReference type="SAM" id="MobiDB-lite"/>
    </source>
</evidence>
<feature type="region of interest" description="Disordered" evidence="6">
    <location>
        <begin position="551"/>
        <end position="573"/>
    </location>
</feature>
<dbReference type="EMBL" id="BTFZ01000010">
    <property type="protein sequence ID" value="GMM35564.1"/>
    <property type="molecule type" value="Genomic_DNA"/>
</dbReference>
<dbReference type="GO" id="GO:0015095">
    <property type="term" value="F:magnesium ion transmembrane transporter activity"/>
    <property type="evidence" value="ECO:0007669"/>
    <property type="project" value="InterPro"/>
</dbReference>
<dbReference type="SUPFAM" id="SSF144083">
    <property type="entry name" value="Magnesium transport protein CorA, transmembrane region"/>
    <property type="match status" value="1"/>
</dbReference>
<dbReference type="Pfam" id="PF01544">
    <property type="entry name" value="CorA"/>
    <property type="match status" value="2"/>
</dbReference>
<evidence type="ECO:0000256" key="7">
    <source>
        <dbReference type="SAM" id="Phobius"/>
    </source>
</evidence>
<dbReference type="Proteomes" id="UP001360560">
    <property type="component" value="Unassembled WGS sequence"/>
</dbReference>
<reference evidence="8 9" key="1">
    <citation type="journal article" date="2023" name="Elife">
        <title>Identification of key yeast species and microbe-microbe interactions impacting larval growth of Drosophila in the wild.</title>
        <authorList>
            <person name="Mure A."/>
            <person name="Sugiura Y."/>
            <person name="Maeda R."/>
            <person name="Honda K."/>
            <person name="Sakurai N."/>
            <person name="Takahashi Y."/>
            <person name="Watada M."/>
            <person name="Katoh T."/>
            <person name="Gotoh A."/>
            <person name="Gotoh Y."/>
            <person name="Taniguchi I."/>
            <person name="Nakamura K."/>
            <person name="Hayashi T."/>
            <person name="Katayama T."/>
            <person name="Uemura T."/>
            <person name="Hattori Y."/>
        </authorList>
    </citation>
    <scope>NUCLEOTIDE SEQUENCE [LARGE SCALE GENOMIC DNA]</scope>
    <source>
        <strain evidence="8 9">SC-9</strain>
    </source>
</reference>
<dbReference type="InterPro" id="IPR044089">
    <property type="entry name" value="Alr1-like"/>
</dbReference>